<feature type="chain" id="PRO_5012448310" evidence="3">
    <location>
        <begin position="19"/>
        <end position="984"/>
    </location>
</feature>
<evidence type="ECO:0000256" key="2">
    <source>
        <dbReference type="SAM" id="MobiDB-lite"/>
    </source>
</evidence>
<dbReference type="PANTHER" id="PTHR11533">
    <property type="entry name" value="PROTEASE M1 ZINC METALLOPROTEASE"/>
    <property type="match status" value="1"/>
</dbReference>
<feature type="signal peptide" evidence="3">
    <location>
        <begin position="1"/>
        <end position="18"/>
    </location>
</feature>
<dbReference type="Gene3D" id="2.60.40.1730">
    <property type="entry name" value="tricorn interacting facor f3 domain"/>
    <property type="match status" value="1"/>
</dbReference>
<proteinExistence type="evidence at transcript level"/>
<evidence type="ECO:0000256" key="1">
    <source>
        <dbReference type="ARBA" id="ARBA00010136"/>
    </source>
</evidence>
<accession>A0A286LQ00</accession>
<feature type="region of interest" description="Disordered" evidence="2">
    <location>
        <begin position="50"/>
        <end position="70"/>
    </location>
</feature>
<feature type="domain" description="ERAP1-like C-terminal" evidence="5">
    <location>
        <begin position="608"/>
        <end position="940"/>
    </location>
</feature>
<dbReference type="Gene3D" id="1.10.390.10">
    <property type="entry name" value="Neutral Protease Domain 2"/>
    <property type="match status" value="1"/>
</dbReference>
<dbReference type="GO" id="GO:0016020">
    <property type="term" value="C:membrane"/>
    <property type="evidence" value="ECO:0007669"/>
    <property type="project" value="TreeGrafter"/>
</dbReference>
<dbReference type="GO" id="GO:0006508">
    <property type="term" value="P:proteolysis"/>
    <property type="evidence" value="ECO:0007669"/>
    <property type="project" value="TreeGrafter"/>
</dbReference>
<gene>
    <name evidence="7" type="primary">APN11</name>
</gene>
<dbReference type="PANTHER" id="PTHR11533:SF294">
    <property type="entry name" value="THYROTROPIN-RELEASING HORMONE-DEGRADING ECTOENZYME"/>
    <property type="match status" value="1"/>
</dbReference>
<dbReference type="AlphaFoldDB" id="A0A286LQ00"/>
<dbReference type="Gene3D" id="1.25.50.20">
    <property type="match status" value="1"/>
</dbReference>
<keyword evidence="7" id="KW-0378">Hydrolase</keyword>
<comment type="similarity">
    <text evidence="1">Belongs to the peptidase M1 family.</text>
</comment>
<dbReference type="InterPro" id="IPR050344">
    <property type="entry name" value="Peptidase_M1_aminopeptidases"/>
</dbReference>
<feature type="compositionally biased region" description="Polar residues" evidence="2">
    <location>
        <begin position="54"/>
        <end position="70"/>
    </location>
</feature>
<reference evidence="7" key="1">
    <citation type="submission" date="2017-07" db="EMBL/GenBank/DDBJ databases">
        <authorList>
            <person name="Sun Z.S."/>
            <person name="Albrecht U."/>
            <person name="Echele G."/>
            <person name="Lee C.C."/>
        </authorList>
    </citation>
    <scope>NUCLEOTIDE SEQUENCE</scope>
</reference>
<dbReference type="InterPro" id="IPR027268">
    <property type="entry name" value="Peptidase_M4/M1_CTD_sf"/>
</dbReference>
<feature type="domain" description="Peptidase M1 membrane alanine aminopeptidase" evidence="4">
    <location>
        <begin position="357"/>
        <end position="520"/>
    </location>
</feature>
<dbReference type="InterPro" id="IPR042097">
    <property type="entry name" value="Aminopeptidase_N-like_N_sf"/>
</dbReference>
<dbReference type="SUPFAM" id="SSF55486">
    <property type="entry name" value="Metalloproteases ('zincins'), catalytic domain"/>
    <property type="match status" value="1"/>
</dbReference>
<dbReference type="GO" id="GO:0008270">
    <property type="term" value="F:zinc ion binding"/>
    <property type="evidence" value="ECO:0007669"/>
    <property type="project" value="InterPro"/>
</dbReference>
<organism evidence="7">
    <name type="scientific">Achaea janata</name>
    <name type="common">Castor semi-looper moth</name>
    <name type="synonym">Acanthodelta janata</name>
    <dbReference type="NCBI Taxonomy" id="378752"/>
    <lineage>
        <taxon>Eukaryota</taxon>
        <taxon>Metazoa</taxon>
        <taxon>Ecdysozoa</taxon>
        <taxon>Arthropoda</taxon>
        <taxon>Hexapoda</taxon>
        <taxon>Insecta</taxon>
        <taxon>Pterygota</taxon>
        <taxon>Neoptera</taxon>
        <taxon>Endopterygota</taxon>
        <taxon>Lepidoptera</taxon>
        <taxon>Glossata</taxon>
        <taxon>Ditrysia</taxon>
        <taxon>Noctuoidea</taxon>
        <taxon>Erebidae</taxon>
        <taxon>Erebinae</taxon>
        <taxon>Achaea</taxon>
    </lineage>
</organism>
<dbReference type="GO" id="GO:0005737">
    <property type="term" value="C:cytoplasm"/>
    <property type="evidence" value="ECO:0007669"/>
    <property type="project" value="TreeGrafter"/>
</dbReference>
<dbReference type="SUPFAM" id="SSF63737">
    <property type="entry name" value="Leukotriene A4 hydrolase N-terminal domain"/>
    <property type="match status" value="1"/>
</dbReference>
<feature type="domain" description="Aminopeptidase N-like N-terminal" evidence="6">
    <location>
        <begin position="94"/>
        <end position="247"/>
    </location>
</feature>
<name>A0A286LQ00_ACHJA</name>
<dbReference type="EMBL" id="MF425657">
    <property type="protein sequence ID" value="ASU92549.1"/>
    <property type="molecule type" value="mRNA"/>
</dbReference>
<dbReference type="InterPro" id="IPR014782">
    <property type="entry name" value="Peptidase_M1_dom"/>
</dbReference>
<keyword evidence="3" id="KW-0732">Signal</keyword>
<dbReference type="GO" id="GO:0070006">
    <property type="term" value="F:metalloaminopeptidase activity"/>
    <property type="evidence" value="ECO:0007669"/>
    <property type="project" value="TreeGrafter"/>
</dbReference>
<dbReference type="Gene3D" id="2.60.40.1910">
    <property type="match status" value="1"/>
</dbReference>
<dbReference type="InterPro" id="IPR024571">
    <property type="entry name" value="ERAP1-like_C_dom"/>
</dbReference>
<sequence>MGVFNICVLLTVLVVVSGKPIDLKNIATTDNVASVSIDNFKSIESTDDAAPVNIESNNGTEADNELNANNETNWGYDSTRSLRNQIRPGIIIGSYAVELTPNVNAGTFFGRAIIEISITDAATREDPIMLYVRDLDISSVTFSILGGSILYAADYDVDDDDGILEIETGFIATSYNFHIEYTGSLSVVGKGFFAGSYDGGTYVAMNLHPTNARRVFPCMDEPTEVSIISFTFNNMEYTNLVSNSLLEENSVNQFRALQGPPHLWGMVGHNFANINIPIANVLLHSRPGLFNQDSQAAAAINFYFTNLNEWTNKPYFEILLNQNTNLNIFALPDISTDWHALSTIGIWEGNMFMEITHSIKQRKTALFEIANAMARQWFGFVVFPENWRHEWVTNGLASYAAYEMMRLFQNDPTGLDVTLLDVNTLFVTDVIQESLLLDAYVNAPALEPENDLFEEDEIRDHIHSKLVKYKAPALMRMMRIVLGEQDFIQSAGRALLNGRALQTVNSFYFIDAVNSDWFGSGNNNVDDLEEYLEDWIYNTGYPLLHVGMRQGGVLITQERFGFANLEHRSYLIPITYTTSVNPDFNNYEPVMMSDATVTLNFFLDEEDWVLFNIQGQGYYRVNYDNELWERIIEALEDPDRREEIHPLNRATLIDDALNLARAGNLDYDIAFRVVLTMEHETEYAPWKAFVRNMDFLRHHLVALVSEDEDLDQDIYLRMVRRTIGAVERELGFYPDITLSEPAMQTLTRGLVMDHACRANYQPCIAAAVDWFYDPDNSGVVNPNIPHEIRPAVYCTMVREGDDDVISALYARLDIEPTMYERSVILESLACSQDDGFIRTYLEETLAVNSPWSVEERNRIFMAVVRSSFDNAFNAINFISMRTMEIRNMYGGAEKLEAIIHEMAEYMAGFFLATEYRIWVNAQNNNLDDSQLTALRALEQVNANLDWETAHMDYVYEWIDENSSSTTVISIVALCLSIMIAILNQ</sequence>
<evidence type="ECO:0000259" key="5">
    <source>
        <dbReference type="Pfam" id="PF11838"/>
    </source>
</evidence>
<evidence type="ECO:0000256" key="3">
    <source>
        <dbReference type="SAM" id="SignalP"/>
    </source>
</evidence>
<evidence type="ECO:0000313" key="7">
    <source>
        <dbReference type="EMBL" id="ASU92549.1"/>
    </source>
</evidence>
<protein>
    <submittedName>
        <fullName evidence="7">Glutamine aminopeptidase-like protein 11</fullName>
    </submittedName>
</protein>
<keyword evidence="7" id="KW-0645">Protease</keyword>
<dbReference type="GO" id="GO:0043171">
    <property type="term" value="P:peptide catabolic process"/>
    <property type="evidence" value="ECO:0007669"/>
    <property type="project" value="TreeGrafter"/>
</dbReference>
<dbReference type="InterPro" id="IPR045357">
    <property type="entry name" value="Aminopeptidase_N-like_N"/>
</dbReference>
<dbReference type="GO" id="GO:0042277">
    <property type="term" value="F:peptide binding"/>
    <property type="evidence" value="ECO:0007669"/>
    <property type="project" value="TreeGrafter"/>
</dbReference>
<keyword evidence="7" id="KW-0031">Aminopeptidase</keyword>
<dbReference type="Pfam" id="PF01433">
    <property type="entry name" value="Peptidase_M1"/>
    <property type="match status" value="1"/>
</dbReference>
<dbReference type="Pfam" id="PF17900">
    <property type="entry name" value="Peptidase_M1_N"/>
    <property type="match status" value="1"/>
</dbReference>
<dbReference type="Pfam" id="PF11838">
    <property type="entry name" value="ERAP1_C"/>
    <property type="match status" value="1"/>
</dbReference>
<evidence type="ECO:0000259" key="4">
    <source>
        <dbReference type="Pfam" id="PF01433"/>
    </source>
</evidence>
<dbReference type="GO" id="GO:0005615">
    <property type="term" value="C:extracellular space"/>
    <property type="evidence" value="ECO:0007669"/>
    <property type="project" value="TreeGrafter"/>
</dbReference>
<evidence type="ECO:0000259" key="6">
    <source>
        <dbReference type="Pfam" id="PF17900"/>
    </source>
</evidence>